<evidence type="ECO:0000313" key="1">
    <source>
        <dbReference type="EMBL" id="NEB70340.1"/>
    </source>
</evidence>
<dbReference type="EMBL" id="JAAGME010001046">
    <property type="protein sequence ID" value="NEB70340.1"/>
    <property type="molecule type" value="Genomic_DNA"/>
</dbReference>
<protein>
    <submittedName>
        <fullName evidence="1">Uncharacterized protein</fullName>
    </submittedName>
</protein>
<name>A0A6N9VBU8_STRMI</name>
<evidence type="ECO:0000313" key="2">
    <source>
        <dbReference type="Proteomes" id="UP000471648"/>
    </source>
</evidence>
<gene>
    <name evidence="1" type="ORF">G3I39_25265</name>
</gene>
<reference evidence="1 2" key="1">
    <citation type="submission" date="2020-01" db="EMBL/GenBank/DDBJ databases">
        <title>Insect and environment-associated Actinomycetes.</title>
        <authorList>
            <person name="Currrie C."/>
            <person name="Chevrette M."/>
            <person name="Carlson C."/>
            <person name="Stubbendieck R."/>
            <person name="Wendt-Pienkowski E."/>
        </authorList>
    </citation>
    <scope>NUCLEOTIDE SEQUENCE [LARGE SCALE GENOMIC DNA]</scope>
    <source>
        <strain evidence="1 2">SID14438</strain>
    </source>
</reference>
<comment type="caution">
    <text evidence="1">The sequence shown here is derived from an EMBL/GenBank/DDBJ whole genome shotgun (WGS) entry which is preliminary data.</text>
</comment>
<organism evidence="1 2">
    <name type="scientific">Streptomyces microflavus</name>
    <name type="common">Streptomyces lipmanii</name>
    <dbReference type="NCBI Taxonomy" id="1919"/>
    <lineage>
        <taxon>Bacteria</taxon>
        <taxon>Bacillati</taxon>
        <taxon>Actinomycetota</taxon>
        <taxon>Actinomycetes</taxon>
        <taxon>Kitasatosporales</taxon>
        <taxon>Streptomycetaceae</taxon>
        <taxon>Streptomyces</taxon>
    </lineage>
</organism>
<proteinExistence type="predicted"/>
<sequence length="147" mass="15843">MASAGHLATRDQIADTLARTYDGQPLGDMRDEHAALHVEAADAVLGALAADVEVSAYRIALLPVGHPMRAFAAITVRLCDSGLWQIDRLGFLLDADGRWEHPTRRSREWCAAREFDLETALRLARAAAPAIRVGDSTVGALIGREAS</sequence>
<accession>A0A6N9VBU8</accession>
<dbReference type="AlphaFoldDB" id="A0A6N9VBU8"/>
<dbReference type="Proteomes" id="UP000471648">
    <property type="component" value="Unassembled WGS sequence"/>
</dbReference>
<dbReference type="RefSeq" id="WP_164358225.1">
    <property type="nucleotide sequence ID" value="NZ_JAAGME010001046.1"/>
</dbReference>